<evidence type="ECO:0000313" key="4">
    <source>
        <dbReference type="Proteomes" id="UP000000771"/>
    </source>
</evidence>
<gene>
    <name evidence="3" type="ordered locus">Afer_0584</name>
</gene>
<dbReference type="Pfam" id="PF01243">
    <property type="entry name" value="PNPOx_N"/>
    <property type="match status" value="1"/>
</dbReference>
<reference evidence="3 4" key="1">
    <citation type="journal article" date="2009" name="Stand. Genomic Sci.">
        <title>Complete genome sequence of Acidimicrobium ferrooxidans type strain (ICP).</title>
        <authorList>
            <person name="Clum A."/>
            <person name="Nolan M."/>
            <person name="Lang E."/>
            <person name="Glavina Del Rio T."/>
            <person name="Tice H."/>
            <person name="Copeland A."/>
            <person name="Cheng J.F."/>
            <person name="Lucas S."/>
            <person name="Chen F."/>
            <person name="Bruce D."/>
            <person name="Goodwin L."/>
            <person name="Pitluck S."/>
            <person name="Ivanova N."/>
            <person name="Mavrommatis K."/>
            <person name="Mikhailova N."/>
            <person name="Pati A."/>
            <person name="Chen A."/>
            <person name="Palaniappan K."/>
            <person name="Goker M."/>
            <person name="Spring S."/>
            <person name="Land M."/>
            <person name="Hauser L."/>
            <person name="Chang Y.J."/>
            <person name="Jeffries C.C."/>
            <person name="Chain P."/>
            <person name="Bristow J."/>
            <person name="Eisen J.A."/>
            <person name="Markowitz V."/>
            <person name="Hugenholtz P."/>
            <person name="Kyrpides N.C."/>
            <person name="Klenk H.P."/>
            <person name="Lapidus A."/>
        </authorList>
    </citation>
    <scope>NUCLEOTIDE SEQUENCE [LARGE SCALE GENOMIC DNA]</scope>
    <source>
        <strain evidence="4">DSM 10331 / JCM 15462 / NBRC 103882 / ICP</strain>
    </source>
</reference>
<dbReference type="InterPro" id="IPR011576">
    <property type="entry name" value="Pyridox_Oxase_N"/>
</dbReference>
<evidence type="ECO:0000259" key="2">
    <source>
        <dbReference type="Pfam" id="PF01243"/>
    </source>
</evidence>
<sequence length="141" mass="14983">MTTEPARRPDARAALAHGARVVLSTRDEAFGVHAVLVNAFVIGGDPLEVAVLARTTSRKVANLRRDGRCALCLVEGTSYVTLVGLARVDADPGAVTRAERAFAEAFGRPPRPAPEGSRVLVAVRVQRVLADGPRRPVPEGR</sequence>
<dbReference type="AlphaFoldDB" id="C7M3E4"/>
<dbReference type="EMBL" id="CP001631">
    <property type="protein sequence ID" value="ACU53538.1"/>
    <property type="molecule type" value="Genomic_DNA"/>
</dbReference>
<evidence type="ECO:0000313" key="3">
    <source>
        <dbReference type="EMBL" id="ACU53538.1"/>
    </source>
</evidence>
<dbReference type="GO" id="GO:0070967">
    <property type="term" value="F:coenzyme F420 binding"/>
    <property type="evidence" value="ECO:0007669"/>
    <property type="project" value="TreeGrafter"/>
</dbReference>
<dbReference type="HOGENOM" id="CLU_1821183_0_0_11"/>
<keyword evidence="4" id="KW-1185">Reference proteome</keyword>
<feature type="domain" description="Pyridoxamine 5'-phosphate oxidase N-terminal" evidence="2">
    <location>
        <begin position="11"/>
        <end position="128"/>
    </location>
</feature>
<proteinExistence type="predicted"/>
<dbReference type="SUPFAM" id="SSF50475">
    <property type="entry name" value="FMN-binding split barrel"/>
    <property type="match status" value="1"/>
</dbReference>
<name>C7M3E4_ACIFD</name>
<dbReference type="PANTHER" id="PTHR35176:SF1">
    <property type="entry name" value="F420H(2)-DEPENDENT BILIVERDIN REDUCTASE"/>
    <property type="match status" value="1"/>
</dbReference>
<dbReference type="GO" id="GO:0005829">
    <property type="term" value="C:cytosol"/>
    <property type="evidence" value="ECO:0007669"/>
    <property type="project" value="TreeGrafter"/>
</dbReference>
<dbReference type="PANTHER" id="PTHR35176">
    <property type="entry name" value="HEME OXYGENASE HI_0854-RELATED"/>
    <property type="match status" value="1"/>
</dbReference>
<organism evidence="3 4">
    <name type="scientific">Acidimicrobium ferrooxidans (strain DSM 10331 / JCM 15462 / NBRC 103882 / ICP)</name>
    <dbReference type="NCBI Taxonomy" id="525909"/>
    <lineage>
        <taxon>Bacteria</taxon>
        <taxon>Bacillati</taxon>
        <taxon>Actinomycetota</taxon>
        <taxon>Acidimicrobiia</taxon>
        <taxon>Acidimicrobiales</taxon>
        <taxon>Acidimicrobiaceae</taxon>
        <taxon>Acidimicrobium</taxon>
    </lineage>
</organism>
<keyword evidence="1" id="KW-0560">Oxidoreductase</keyword>
<accession>C7M3E4</accession>
<evidence type="ECO:0000256" key="1">
    <source>
        <dbReference type="ARBA" id="ARBA00023002"/>
    </source>
</evidence>
<dbReference type="Proteomes" id="UP000000771">
    <property type="component" value="Chromosome"/>
</dbReference>
<dbReference type="RefSeq" id="WP_015798033.1">
    <property type="nucleotide sequence ID" value="NC_013124.1"/>
</dbReference>
<dbReference type="Gene3D" id="2.30.110.10">
    <property type="entry name" value="Electron Transport, Fmn-binding Protein, Chain A"/>
    <property type="match status" value="1"/>
</dbReference>
<dbReference type="STRING" id="525909.Afer_0584"/>
<dbReference type="GO" id="GO:0016627">
    <property type="term" value="F:oxidoreductase activity, acting on the CH-CH group of donors"/>
    <property type="evidence" value="ECO:0007669"/>
    <property type="project" value="TreeGrafter"/>
</dbReference>
<protein>
    <submittedName>
        <fullName evidence="3">Pyridoxamine 5'-phosphate oxidase-related FMN-binding</fullName>
    </submittedName>
</protein>
<dbReference type="InterPro" id="IPR012349">
    <property type="entry name" value="Split_barrel_FMN-bd"/>
</dbReference>
<dbReference type="KEGG" id="afo:Afer_0584"/>
<dbReference type="InterPro" id="IPR052019">
    <property type="entry name" value="F420H2_bilvrd_red/Heme_oxyg"/>
</dbReference>